<dbReference type="Gene3D" id="2.60.110.10">
    <property type="entry name" value="Thaumatin"/>
    <property type="match status" value="2"/>
</dbReference>
<dbReference type="Proteomes" id="UP000817658">
    <property type="component" value="Chromosome 1"/>
</dbReference>
<dbReference type="AlphaFoldDB" id="Q5NAZ8"/>
<dbReference type="EMBL" id="AP002094">
    <property type="protein sequence ID" value="BAD81366.1"/>
    <property type="molecule type" value="Genomic_DNA"/>
</dbReference>
<dbReference type="SMART" id="SM00205">
    <property type="entry name" value="THN"/>
    <property type="match status" value="1"/>
</dbReference>
<reference evidence="2" key="1">
    <citation type="journal article" date="2002" name="Nature">
        <title>The genome sequence and structure of rice chromosome 1.</title>
        <authorList>
            <person name="Sasaki T."/>
            <person name="Matsumoto T."/>
            <person name="Yamamoto K."/>
            <person name="Sakata K."/>
            <person name="Baba T."/>
            <person name="Katayose Y."/>
            <person name="Wu J."/>
            <person name="Niimura Y."/>
            <person name="Cheng Z."/>
            <person name="Nagamura Y."/>
            <person name="Antonio B.A."/>
            <person name="Kanamori H."/>
            <person name="Hosokawa S."/>
            <person name="Masukawa M."/>
            <person name="Arikawa K."/>
            <person name="Chiden Y."/>
            <person name="Hayashi M."/>
            <person name="Okamoto M."/>
            <person name="Ando T."/>
            <person name="Aoki H."/>
            <person name="Arita K."/>
            <person name="Hamada M."/>
            <person name="Harada C."/>
            <person name="Hijishita S."/>
            <person name="Honda M."/>
            <person name="Ichikawa Y."/>
            <person name="Idonuma A."/>
            <person name="Iijima M."/>
            <person name="Ikeda M."/>
            <person name="Ikeno M."/>
            <person name="Itoh S."/>
            <person name="Itoh T."/>
            <person name="Itoh Y."/>
            <person name="Itoh Y."/>
            <person name="Iwabuchi A."/>
            <person name="Kamiya K."/>
            <person name="Karasawa W."/>
            <person name="Katagiri S."/>
            <person name="Kikuta A."/>
            <person name="Kobayashi N."/>
            <person name="Kono I."/>
            <person name="Machita K."/>
            <person name="Maehara T."/>
            <person name="Mizuno H."/>
            <person name="Mizubayashi T."/>
            <person name="Mukai Y."/>
            <person name="Nagasaki H."/>
            <person name="Nakashima M."/>
            <person name="Nakama Y."/>
            <person name="Nakamichi Y."/>
            <person name="Nakamura M."/>
            <person name="Namiki N."/>
            <person name="Negishi M."/>
            <person name="Ohta I."/>
            <person name="Ono N."/>
            <person name="Saji S."/>
            <person name="Sakai K."/>
            <person name="Shibata M."/>
            <person name="Shimokawa T."/>
            <person name="Shomura A."/>
            <person name="Song J."/>
            <person name="Takazaki Y."/>
            <person name="Terasawa K."/>
            <person name="Tsuji K."/>
            <person name="Waki K."/>
            <person name="Yamagata H."/>
            <person name="Yamane H."/>
            <person name="Yoshiki S."/>
            <person name="Yoshihara R."/>
            <person name="Yukawa K."/>
            <person name="Zhong H."/>
            <person name="Iwama H."/>
            <person name="Endo T."/>
            <person name="Ito H."/>
            <person name="Hahn J.H."/>
            <person name="Kim H.I."/>
            <person name="Eun M.Y."/>
            <person name="Yano M."/>
            <person name="Jiang J."/>
            <person name="Gojobori T."/>
        </authorList>
    </citation>
    <scope>NUCLEOTIDE SEQUENCE [LARGE SCALE GENOMIC DNA]</scope>
</reference>
<dbReference type="InterPro" id="IPR037176">
    <property type="entry name" value="Osmotin/thaumatin-like_sf"/>
</dbReference>
<sequence length="381" mass="40182">MEEVADKSEKMRPFNVDRYVGYHKCPLPQPAAHPNTAGSKIQRIRSVCLDAFSSTDPRRRHYCEHSPANLALPPRRRSSSPLPRSAASLPAACGVCSRHDRSCRLASPCDLPMAVGPRMVQLLLEANRHSNLGGEETHGLSQDWAGLFGADGQVGGGGAERTGGSFDGSGRGRCVTGDCASVLSCSASGEPPTTLPEYTATRSAPDPAPATTSSTCRSSTGGCASACGKFGAATPTAAGASSRLRARLPCWRWQTRGLCPDAYSYAKDDQTSTFTCPTSTNYRVDFCPPMSGVTAGDDDGVHGHGLPRLSCRICASAAMVMVFLPPPAAASHGGDRHELPNFRGFGVGLPPAAELACSAAHLPIRSREGERGEREEGRREE</sequence>
<name>Q5NAZ8_ORYSJ</name>
<dbReference type="SUPFAM" id="SSF49870">
    <property type="entry name" value="Osmotin, thaumatin-like protein"/>
    <property type="match status" value="1"/>
</dbReference>
<gene>
    <name evidence="2" type="primary">P0483F08.31</name>
</gene>
<evidence type="ECO:0000256" key="1">
    <source>
        <dbReference type="SAM" id="MobiDB-lite"/>
    </source>
</evidence>
<evidence type="ECO:0000313" key="2">
    <source>
        <dbReference type="EMBL" id="BAD81366.1"/>
    </source>
</evidence>
<proteinExistence type="predicted"/>
<dbReference type="PANTHER" id="PTHR31048">
    <property type="entry name" value="OS03G0233200 PROTEIN"/>
    <property type="match status" value="1"/>
</dbReference>
<protein>
    <submittedName>
        <fullName evidence="2">Thaumatin-like protein</fullName>
    </submittedName>
</protein>
<organism evidence="2">
    <name type="scientific">Oryza sativa subsp. japonica</name>
    <name type="common">Rice</name>
    <dbReference type="NCBI Taxonomy" id="39947"/>
    <lineage>
        <taxon>Eukaryota</taxon>
        <taxon>Viridiplantae</taxon>
        <taxon>Streptophyta</taxon>
        <taxon>Embryophyta</taxon>
        <taxon>Tracheophyta</taxon>
        <taxon>Spermatophyta</taxon>
        <taxon>Magnoliopsida</taxon>
        <taxon>Liliopsida</taxon>
        <taxon>Poales</taxon>
        <taxon>Poaceae</taxon>
        <taxon>BOP clade</taxon>
        <taxon>Oryzoideae</taxon>
        <taxon>Oryzeae</taxon>
        <taxon>Oryzinae</taxon>
        <taxon>Oryza</taxon>
        <taxon>Oryza sativa</taxon>
    </lineage>
</organism>
<feature type="region of interest" description="Disordered" evidence="1">
    <location>
        <begin position="189"/>
        <end position="214"/>
    </location>
</feature>
<dbReference type="PROSITE" id="PS51367">
    <property type="entry name" value="THAUMATIN_2"/>
    <property type="match status" value="1"/>
</dbReference>
<accession>Q5NAZ8</accession>
<dbReference type="HOGENOM" id="CLU_1734519_0_0_1"/>
<dbReference type="PRINTS" id="PR00347">
    <property type="entry name" value="THAUMATIN"/>
</dbReference>
<dbReference type="InterPro" id="IPR001938">
    <property type="entry name" value="Thaumatin"/>
</dbReference>
<dbReference type="Pfam" id="PF00314">
    <property type="entry name" value="Thaumatin"/>
    <property type="match status" value="1"/>
</dbReference>